<comment type="similarity">
    <text evidence="6">Belongs to the ABC-4 integral membrane protein family.</text>
</comment>
<feature type="domain" description="MacB-like periplasmic core" evidence="9">
    <location>
        <begin position="417"/>
        <end position="622"/>
    </location>
</feature>
<keyword evidence="3 7" id="KW-0812">Transmembrane</keyword>
<feature type="transmembrane region" description="Helical" evidence="7">
    <location>
        <begin position="416"/>
        <end position="440"/>
    </location>
</feature>
<comment type="caution">
    <text evidence="10">The sequence shown here is derived from an EMBL/GenBank/DDBJ whole genome shotgun (WGS) entry which is preliminary data.</text>
</comment>
<feature type="transmembrane region" description="Helical" evidence="7">
    <location>
        <begin position="269"/>
        <end position="293"/>
    </location>
</feature>
<keyword evidence="4 7" id="KW-1133">Transmembrane helix</keyword>
<sequence>MSPLLAELWRAWRASLRRPGFLLLASGVLALGVGASAAVFALLDATLLRPLPFPQASRIAEVGRIFGGEVGTISPHEYQFLDGMHGVRALGLIRPGSVANIAGAGAPRQVPVTYIDRGVLAALDIRPVLGRNFSESEDRPNGPAVVMLSYGLWQRDYGAAAGVVGQAMQVEGRPATIVGVLPQAFDSLPDPGGIVLPLALPPASRDYNHNGHLAIARLAAGVSLASVGAQADARERAMYRDMAMGGNWKQPWFGATSLQAALHRGERPVMMLFVASAVLILLIALVNLINLMLLRTLSRSHDVAVRSALGAPLLRLLLPAAAEGLLVGVVGTALGMLLAWSGLRLLLPFIPSQWLHGGRIDMGAPLWIMAFAVGLLGALLAAALGLWRSRGATGVDELREGGRSGMGARSGRLGRVLVVVQVALAVALLCSAGAIAHGVLAASRVQLGFASDQLLTFELVPVKAHYPDVGAVQTLAQRVARRLRAIPGVTGAAVTTNLPASDGLYGQFNNGMKTPEGKQFEAQLHGVGTGFFQVFSIALKQGRVFGRDDTAGSEPVAVVSRDLADRYYDGNAIGRTVMVEVSHGPDLPVRIVGVVANTYQRGPLQPRQPMVYLPLAQMPRNTMDIFLGLEPLRFVLRVHGRPADWRASVEQAVAEVAPGQPIAHLESMRSIVRQTTADARLGMLMVGLFDALSLLLAVAGMYAVIAVAVAAREREFGVRTALGASPSRMTRLVLRGGLGQVVVGLVIGVGLALGASRLLASLSMAVAMSSIGRIGVFDPVATLGVCVVLALSGLLACLLPALRAGRVQPMSVLRGD</sequence>
<comment type="subcellular location">
    <subcellularLocation>
        <location evidence="1">Cell membrane</location>
        <topology evidence="1">Multi-pass membrane protein</topology>
    </subcellularLocation>
</comment>
<evidence type="ECO:0000256" key="6">
    <source>
        <dbReference type="ARBA" id="ARBA00038076"/>
    </source>
</evidence>
<evidence type="ECO:0000256" key="3">
    <source>
        <dbReference type="ARBA" id="ARBA00022692"/>
    </source>
</evidence>
<gene>
    <name evidence="10" type="ORF">NC595_07360</name>
</gene>
<evidence type="ECO:0000256" key="4">
    <source>
        <dbReference type="ARBA" id="ARBA00022989"/>
    </source>
</evidence>
<dbReference type="Proteomes" id="UP001204615">
    <property type="component" value="Unassembled WGS sequence"/>
</dbReference>
<dbReference type="PANTHER" id="PTHR30572:SF4">
    <property type="entry name" value="ABC TRANSPORTER PERMEASE YTRF"/>
    <property type="match status" value="1"/>
</dbReference>
<feature type="transmembrane region" description="Helical" evidence="7">
    <location>
        <begin position="732"/>
        <end position="760"/>
    </location>
</feature>
<dbReference type="PANTHER" id="PTHR30572">
    <property type="entry name" value="MEMBRANE COMPONENT OF TRANSPORTER-RELATED"/>
    <property type="match status" value="1"/>
</dbReference>
<evidence type="ECO:0000313" key="10">
    <source>
        <dbReference type="EMBL" id="MCP1373877.1"/>
    </source>
</evidence>
<keyword evidence="5 7" id="KW-0472">Membrane</keyword>
<dbReference type="InterPro" id="IPR003838">
    <property type="entry name" value="ABC3_permease_C"/>
</dbReference>
<dbReference type="Pfam" id="PF12704">
    <property type="entry name" value="MacB_PCD"/>
    <property type="match status" value="2"/>
</dbReference>
<name>A0ABT1FC78_9GAMM</name>
<dbReference type="InterPro" id="IPR025857">
    <property type="entry name" value="MacB_PCD"/>
</dbReference>
<feature type="transmembrane region" description="Helical" evidence="7">
    <location>
        <begin position="366"/>
        <end position="387"/>
    </location>
</feature>
<evidence type="ECO:0000256" key="7">
    <source>
        <dbReference type="SAM" id="Phobius"/>
    </source>
</evidence>
<keyword evidence="11" id="KW-1185">Reference proteome</keyword>
<accession>A0ABT1FC78</accession>
<dbReference type="Pfam" id="PF02687">
    <property type="entry name" value="FtsX"/>
    <property type="match status" value="2"/>
</dbReference>
<evidence type="ECO:0000259" key="9">
    <source>
        <dbReference type="Pfam" id="PF12704"/>
    </source>
</evidence>
<protein>
    <submittedName>
        <fullName evidence="10">ABC transporter permease</fullName>
    </submittedName>
</protein>
<keyword evidence="2" id="KW-1003">Cell membrane</keyword>
<reference evidence="10 11" key="1">
    <citation type="submission" date="2022-06" db="EMBL/GenBank/DDBJ databases">
        <title>Dyella sp. Sa strain:Sa Genome sequencing.</title>
        <authorList>
            <person name="Park S."/>
        </authorList>
    </citation>
    <scope>NUCLEOTIDE SEQUENCE [LARGE SCALE GENOMIC DNA]</scope>
    <source>
        <strain evidence="10 11">Sa</strain>
    </source>
</reference>
<feature type="transmembrane region" description="Helical" evidence="7">
    <location>
        <begin position="313"/>
        <end position="346"/>
    </location>
</feature>
<feature type="transmembrane region" description="Helical" evidence="7">
    <location>
        <begin position="780"/>
        <end position="802"/>
    </location>
</feature>
<organism evidence="10 11">
    <name type="scientific">Dyella lutea</name>
    <dbReference type="NCBI Taxonomy" id="2950441"/>
    <lineage>
        <taxon>Bacteria</taxon>
        <taxon>Pseudomonadati</taxon>
        <taxon>Pseudomonadota</taxon>
        <taxon>Gammaproteobacteria</taxon>
        <taxon>Lysobacterales</taxon>
        <taxon>Rhodanobacteraceae</taxon>
        <taxon>Dyella</taxon>
    </lineage>
</organism>
<evidence type="ECO:0000259" key="8">
    <source>
        <dbReference type="Pfam" id="PF02687"/>
    </source>
</evidence>
<evidence type="ECO:0000256" key="2">
    <source>
        <dbReference type="ARBA" id="ARBA00022475"/>
    </source>
</evidence>
<evidence type="ECO:0000256" key="5">
    <source>
        <dbReference type="ARBA" id="ARBA00023136"/>
    </source>
</evidence>
<proteinExistence type="inferred from homology"/>
<feature type="domain" description="ABC3 transporter permease C-terminal" evidence="8">
    <location>
        <begin position="691"/>
        <end position="809"/>
    </location>
</feature>
<dbReference type="EMBL" id="JAMZEK010000002">
    <property type="protein sequence ID" value="MCP1373877.1"/>
    <property type="molecule type" value="Genomic_DNA"/>
</dbReference>
<feature type="transmembrane region" description="Helical" evidence="7">
    <location>
        <begin position="681"/>
        <end position="711"/>
    </location>
</feature>
<evidence type="ECO:0000256" key="1">
    <source>
        <dbReference type="ARBA" id="ARBA00004651"/>
    </source>
</evidence>
<feature type="domain" description="ABC3 transporter permease C-terminal" evidence="8">
    <location>
        <begin position="276"/>
        <end position="390"/>
    </location>
</feature>
<dbReference type="InterPro" id="IPR050250">
    <property type="entry name" value="Macrolide_Exporter_MacB"/>
</dbReference>
<evidence type="ECO:0000313" key="11">
    <source>
        <dbReference type="Proteomes" id="UP001204615"/>
    </source>
</evidence>
<feature type="domain" description="MacB-like periplasmic core" evidence="9">
    <location>
        <begin position="24"/>
        <end position="232"/>
    </location>
</feature>
<dbReference type="RefSeq" id="WP_253565731.1">
    <property type="nucleotide sequence ID" value="NZ_JAMZEK010000002.1"/>
</dbReference>